<dbReference type="AlphaFoldDB" id="A0A165JCT8"/>
<dbReference type="GO" id="GO:1990904">
    <property type="term" value="C:ribonucleoprotein complex"/>
    <property type="evidence" value="ECO:0007669"/>
    <property type="project" value="UniProtKB-KW"/>
</dbReference>
<dbReference type="Gene3D" id="3.30.1370.30">
    <property type="match status" value="1"/>
</dbReference>
<sequence>MLPHVFCSTLTNAFRARHSLVPLLYNAENLAMLSLLLRHGFLSSVSRGSKDSPEPTTFLTSSEQDRRIWAQLKYRDDMSVLNAVELVSKPSKKVYCSADDLYLLATGRRSNYVRPMSIGEIAIIQTKDGRGKRIWMEIRDAVRAKKSGELLIRAR</sequence>
<dbReference type="Proteomes" id="UP000076842">
    <property type="component" value="Unassembled WGS sequence"/>
</dbReference>
<keyword evidence="5" id="KW-1185">Reference proteome</keyword>
<dbReference type="GO" id="GO:0005840">
    <property type="term" value="C:ribosome"/>
    <property type="evidence" value="ECO:0007669"/>
    <property type="project" value="UniProtKB-KW"/>
</dbReference>
<dbReference type="InterPro" id="IPR000630">
    <property type="entry name" value="Ribosomal_uS8"/>
</dbReference>
<keyword evidence="3" id="KW-0687">Ribonucleoprotein</keyword>
<proteinExistence type="inferred from homology"/>
<evidence type="ECO:0000256" key="3">
    <source>
        <dbReference type="ARBA" id="ARBA00023274"/>
    </source>
</evidence>
<reference evidence="4 5" key="1">
    <citation type="journal article" date="2016" name="Mol. Biol. Evol.">
        <title>Comparative Genomics of Early-Diverging Mushroom-Forming Fungi Provides Insights into the Origins of Lignocellulose Decay Capabilities.</title>
        <authorList>
            <person name="Nagy L.G."/>
            <person name="Riley R."/>
            <person name="Tritt A."/>
            <person name="Adam C."/>
            <person name="Daum C."/>
            <person name="Floudas D."/>
            <person name="Sun H."/>
            <person name="Yadav J.S."/>
            <person name="Pangilinan J."/>
            <person name="Larsson K.H."/>
            <person name="Matsuura K."/>
            <person name="Barry K."/>
            <person name="Labutti K."/>
            <person name="Kuo R."/>
            <person name="Ohm R.A."/>
            <person name="Bhattacharya S.S."/>
            <person name="Shirouzu T."/>
            <person name="Yoshinaga Y."/>
            <person name="Martin F.M."/>
            <person name="Grigoriev I.V."/>
            <person name="Hibbett D.S."/>
        </authorList>
    </citation>
    <scope>NUCLEOTIDE SEQUENCE [LARGE SCALE GENOMIC DNA]</scope>
    <source>
        <strain evidence="4 5">HHB12733</strain>
    </source>
</reference>
<dbReference type="OrthoDB" id="409928at2759"/>
<evidence type="ECO:0000313" key="5">
    <source>
        <dbReference type="Proteomes" id="UP000076842"/>
    </source>
</evidence>
<dbReference type="Gene3D" id="3.30.1490.10">
    <property type="match status" value="1"/>
</dbReference>
<dbReference type="FunCoup" id="A0A165JCT8">
    <property type="interactions" value="149"/>
</dbReference>
<evidence type="ECO:0000313" key="4">
    <source>
        <dbReference type="EMBL" id="KZT61672.1"/>
    </source>
</evidence>
<dbReference type="InterPro" id="IPR035987">
    <property type="entry name" value="Ribosomal_uS8_sf"/>
</dbReference>
<dbReference type="GO" id="GO:0003735">
    <property type="term" value="F:structural constituent of ribosome"/>
    <property type="evidence" value="ECO:0007669"/>
    <property type="project" value="InterPro"/>
</dbReference>
<organism evidence="4 5">
    <name type="scientific">Calocera cornea HHB12733</name>
    <dbReference type="NCBI Taxonomy" id="1353952"/>
    <lineage>
        <taxon>Eukaryota</taxon>
        <taxon>Fungi</taxon>
        <taxon>Dikarya</taxon>
        <taxon>Basidiomycota</taxon>
        <taxon>Agaricomycotina</taxon>
        <taxon>Dacrymycetes</taxon>
        <taxon>Dacrymycetales</taxon>
        <taxon>Dacrymycetaceae</taxon>
        <taxon>Calocera</taxon>
    </lineage>
</organism>
<dbReference type="GO" id="GO:0006412">
    <property type="term" value="P:translation"/>
    <property type="evidence" value="ECO:0007669"/>
    <property type="project" value="InterPro"/>
</dbReference>
<gene>
    <name evidence="4" type="ORF">CALCODRAFT_427350</name>
</gene>
<evidence type="ECO:0000256" key="1">
    <source>
        <dbReference type="ARBA" id="ARBA00006471"/>
    </source>
</evidence>
<name>A0A165JCT8_9BASI</name>
<dbReference type="STRING" id="1353952.A0A165JCT8"/>
<dbReference type="Pfam" id="PF00410">
    <property type="entry name" value="Ribosomal_S8"/>
    <property type="match status" value="1"/>
</dbReference>
<evidence type="ECO:0000256" key="2">
    <source>
        <dbReference type="ARBA" id="ARBA00022980"/>
    </source>
</evidence>
<dbReference type="EMBL" id="KV423921">
    <property type="protein sequence ID" value="KZT61672.1"/>
    <property type="molecule type" value="Genomic_DNA"/>
</dbReference>
<dbReference type="SUPFAM" id="SSF56047">
    <property type="entry name" value="Ribosomal protein S8"/>
    <property type="match status" value="1"/>
</dbReference>
<comment type="similarity">
    <text evidence="1">Belongs to the universal ribosomal protein uS8 family.</text>
</comment>
<keyword evidence="2 4" id="KW-0689">Ribosomal protein</keyword>
<accession>A0A165JCT8</accession>
<dbReference type="InParanoid" id="A0A165JCT8"/>
<protein>
    <submittedName>
        <fullName evidence="4">Ribosomal protein S8</fullName>
    </submittedName>
</protein>